<dbReference type="SUPFAM" id="SSF52540">
    <property type="entry name" value="P-loop containing nucleoside triphosphate hydrolases"/>
    <property type="match status" value="1"/>
</dbReference>
<evidence type="ECO:0000256" key="5">
    <source>
        <dbReference type="HAMAP-Rule" id="MF_00376"/>
    </source>
</evidence>
<dbReference type="NCBIfam" id="TIGR00152">
    <property type="entry name" value="dephospho-CoA kinase"/>
    <property type="match status" value="1"/>
</dbReference>
<comment type="subcellular location">
    <subcellularLocation>
        <location evidence="5">Cytoplasm</location>
    </subcellularLocation>
</comment>
<dbReference type="Proteomes" id="UP000484255">
    <property type="component" value="Unassembled WGS sequence"/>
</dbReference>
<evidence type="ECO:0000256" key="4">
    <source>
        <dbReference type="ARBA" id="ARBA00022993"/>
    </source>
</evidence>
<dbReference type="GO" id="GO:0015937">
    <property type="term" value="P:coenzyme A biosynthetic process"/>
    <property type="evidence" value="ECO:0007669"/>
    <property type="project" value="UniProtKB-UniRule"/>
</dbReference>
<comment type="similarity">
    <text evidence="1 5">Belongs to the CoaE family.</text>
</comment>
<reference evidence="7 8" key="1">
    <citation type="submission" date="2020-02" db="EMBL/GenBank/DDBJ databases">
        <title>Ideonella bacterium strain TBM-1.</title>
        <authorList>
            <person name="Chen W.-M."/>
        </authorList>
    </citation>
    <scope>NUCLEOTIDE SEQUENCE [LARGE SCALE GENOMIC DNA]</scope>
    <source>
        <strain evidence="7 8">TBM-1</strain>
    </source>
</reference>
<accession>A0A7C9TN33</accession>
<evidence type="ECO:0000256" key="1">
    <source>
        <dbReference type="ARBA" id="ARBA00009018"/>
    </source>
</evidence>
<comment type="caution">
    <text evidence="7">The sequence shown here is derived from an EMBL/GenBank/DDBJ whole genome shotgun (WGS) entry which is preliminary data.</text>
</comment>
<keyword evidence="2 5" id="KW-0547">Nucleotide-binding</keyword>
<dbReference type="GO" id="GO:0004140">
    <property type="term" value="F:dephospho-CoA kinase activity"/>
    <property type="evidence" value="ECO:0007669"/>
    <property type="project" value="UniProtKB-UniRule"/>
</dbReference>
<keyword evidence="3 5" id="KW-0067">ATP-binding</keyword>
<dbReference type="GO" id="GO:0005737">
    <property type="term" value="C:cytoplasm"/>
    <property type="evidence" value="ECO:0007669"/>
    <property type="project" value="UniProtKB-SubCell"/>
</dbReference>
<comment type="catalytic activity">
    <reaction evidence="5">
        <text>3'-dephospho-CoA + ATP = ADP + CoA + H(+)</text>
        <dbReference type="Rhea" id="RHEA:18245"/>
        <dbReference type="ChEBI" id="CHEBI:15378"/>
        <dbReference type="ChEBI" id="CHEBI:30616"/>
        <dbReference type="ChEBI" id="CHEBI:57287"/>
        <dbReference type="ChEBI" id="CHEBI:57328"/>
        <dbReference type="ChEBI" id="CHEBI:456216"/>
        <dbReference type="EC" id="2.7.1.24"/>
    </reaction>
</comment>
<dbReference type="PANTHER" id="PTHR10695">
    <property type="entry name" value="DEPHOSPHO-COA KINASE-RELATED"/>
    <property type="match status" value="1"/>
</dbReference>
<sequence length="207" mass="21829">MRRIGLTGGIGSGKSTVARLLAGLGALVVDTDAIARGLTLPGGAAMPAITQRFGAAAVAADGALDRDYMRGLILRDPAAKVALEALLHPLIGQAAEAQAAQAAPGQVVVFDVPLLVETGTWRQRVDRVLVVDCEPDTQRRRVQARSGWAPEVVQAVMDRQASRGQRLAVADAVIDNGADVSLDTLAQQVRQIWQDWRQFPCPPGGAL</sequence>
<dbReference type="Pfam" id="PF01121">
    <property type="entry name" value="CoaE"/>
    <property type="match status" value="1"/>
</dbReference>
<dbReference type="CDD" id="cd02022">
    <property type="entry name" value="DPCK"/>
    <property type="match status" value="1"/>
</dbReference>
<proteinExistence type="inferred from homology"/>
<evidence type="ECO:0000256" key="6">
    <source>
        <dbReference type="NCBIfam" id="TIGR00152"/>
    </source>
</evidence>
<protein>
    <recommendedName>
        <fullName evidence="5 6">Dephospho-CoA kinase</fullName>
        <ecNumber evidence="5 6">2.7.1.24</ecNumber>
    </recommendedName>
    <alternativeName>
        <fullName evidence="5">Dephosphocoenzyme A kinase</fullName>
    </alternativeName>
</protein>
<evidence type="ECO:0000313" key="7">
    <source>
        <dbReference type="EMBL" id="NDY93704.1"/>
    </source>
</evidence>
<dbReference type="EC" id="2.7.1.24" evidence="5 6"/>
<dbReference type="HAMAP" id="MF_00376">
    <property type="entry name" value="Dephospho_CoA_kinase"/>
    <property type="match status" value="1"/>
</dbReference>
<dbReference type="PROSITE" id="PS51219">
    <property type="entry name" value="DPCK"/>
    <property type="match status" value="1"/>
</dbReference>
<organism evidence="7 8">
    <name type="scientific">Ideonella livida</name>
    <dbReference type="NCBI Taxonomy" id="2707176"/>
    <lineage>
        <taxon>Bacteria</taxon>
        <taxon>Pseudomonadati</taxon>
        <taxon>Pseudomonadota</taxon>
        <taxon>Betaproteobacteria</taxon>
        <taxon>Burkholderiales</taxon>
        <taxon>Sphaerotilaceae</taxon>
        <taxon>Ideonella</taxon>
    </lineage>
</organism>
<name>A0A7C9TN33_9BURK</name>
<keyword evidence="4 5" id="KW-0173">Coenzyme A biosynthesis</keyword>
<keyword evidence="5 7" id="KW-0418">Kinase</keyword>
<keyword evidence="8" id="KW-1185">Reference proteome</keyword>
<dbReference type="PANTHER" id="PTHR10695:SF46">
    <property type="entry name" value="BIFUNCTIONAL COENZYME A SYNTHASE-RELATED"/>
    <property type="match status" value="1"/>
</dbReference>
<dbReference type="Gene3D" id="3.40.50.300">
    <property type="entry name" value="P-loop containing nucleotide triphosphate hydrolases"/>
    <property type="match status" value="1"/>
</dbReference>
<keyword evidence="5 7" id="KW-0808">Transferase</keyword>
<dbReference type="UniPathway" id="UPA00241">
    <property type="reaction ID" value="UER00356"/>
</dbReference>
<dbReference type="InterPro" id="IPR027417">
    <property type="entry name" value="P-loop_NTPase"/>
</dbReference>
<dbReference type="EMBL" id="JAAGOH010000044">
    <property type="protein sequence ID" value="NDY93704.1"/>
    <property type="molecule type" value="Genomic_DNA"/>
</dbReference>
<dbReference type="AlphaFoldDB" id="A0A7C9TN33"/>
<comment type="function">
    <text evidence="5">Catalyzes the phosphorylation of the 3'-hydroxyl group of dephosphocoenzyme A to form coenzyme A.</text>
</comment>
<keyword evidence="5" id="KW-0963">Cytoplasm</keyword>
<evidence type="ECO:0000256" key="3">
    <source>
        <dbReference type="ARBA" id="ARBA00022840"/>
    </source>
</evidence>
<evidence type="ECO:0000313" key="8">
    <source>
        <dbReference type="Proteomes" id="UP000484255"/>
    </source>
</evidence>
<comment type="pathway">
    <text evidence="5">Cofactor biosynthesis; coenzyme A biosynthesis; CoA from (R)-pantothenate: step 5/5.</text>
</comment>
<evidence type="ECO:0000256" key="2">
    <source>
        <dbReference type="ARBA" id="ARBA00022741"/>
    </source>
</evidence>
<gene>
    <name evidence="5" type="primary">coaE</name>
    <name evidence="7" type="ORF">G3A44_21165</name>
</gene>
<feature type="binding site" evidence="5">
    <location>
        <begin position="11"/>
        <end position="16"/>
    </location>
    <ligand>
        <name>ATP</name>
        <dbReference type="ChEBI" id="CHEBI:30616"/>
    </ligand>
</feature>
<dbReference type="InterPro" id="IPR001977">
    <property type="entry name" value="Depp_CoAkinase"/>
</dbReference>
<dbReference type="GO" id="GO:0005524">
    <property type="term" value="F:ATP binding"/>
    <property type="evidence" value="ECO:0007669"/>
    <property type="project" value="UniProtKB-UniRule"/>
</dbReference>